<keyword evidence="3 6" id="KW-0408">Iron</keyword>
<comment type="cofactor">
    <cofactor evidence="6">
        <name>[4Fe-4S] cluster</name>
        <dbReference type="ChEBI" id="CHEBI:49883"/>
    </cofactor>
    <text evidence="6">Binds 1 [4Fe-4S] cluster per subunit.</text>
</comment>
<organism evidence="8 9">
    <name type="scientific">candidate division WOR-1 bacterium RIFOXYC12_FULL_54_18</name>
    <dbReference type="NCBI Taxonomy" id="1802584"/>
    <lineage>
        <taxon>Bacteria</taxon>
        <taxon>Bacillati</taxon>
        <taxon>Saganbacteria</taxon>
    </lineage>
</organism>
<keyword evidence="1 6" id="KW-0004">4Fe-4S</keyword>
<feature type="binding site" evidence="6">
    <location>
        <position position="360"/>
    </location>
    <ligand>
        <name>[4Fe-4S] cluster</name>
        <dbReference type="ChEBI" id="CHEBI:49883"/>
    </ligand>
</feature>
<dbReference type="GO" id="GO:0003861">
    <property type="term" value="F:3-isopropylmalate dehydratase activity"/>
    <property type="evidence" value="ECO:0007669"/>
    <property type="project" value="UniProtKB-UniRule"/>
</dbReference>
<dbReference type="InterPro" id="IPR036008">
    <property type="entry name" value="Aconitase_4Fe-4S_dom"/>
</dbReference>
<dbReference type="CDD" id="cd01583">
    <property type="entry name" value="IPMI"/>
    <property type="match status" value="1"/>
</dbReference>
<dbReference type="NCBIfam" id="TIGR01343">
    <property type="entry name" value="hacA_fam"/>
    <property type="match status" value="1"/>
</dbReference>
<sequence length="417" mass="44187">MGKTIAEKILSNHSGRDTKAGDIVIADLDFMIGQDGTSGVAIDSFRKMEAKKVADPSKIAIIIDHSSPSPNEGVSAIHKKIREFCLEQGVKLYDVGCGVCHQITPEQGLVVPGNLVIGADSHTCTYGAINVFSTGIGSTDLAAGMISGKLWFKVPETMKVNFNGQLPNGVYSKDLVLAFIGQIGADGATYLALEIGGQAINEMSVDARFTISNMAIECGAKAGLMEADNKVMEWVITHSKKKPNPQVADKDAAYKQVVEIDVTKLEPQIAKPHTVDNVCGVTEVAGTPVQQGFIGTCTNGRLEDFQVAAKILRGKKVKDSCRLIIAPASKDILMAMIKDGTYQSLLESGALAVTPGCGPCVGTHNGVPSDGENVISTANRNFLGRMGNRNAFIYLGSPATVAASMIEGQITDPRKYL</sequence>
<dbReference type="InterPro" id="IPR033941">
    <property type="entry name" value="IPMI_cat"/>
</dbReference>
<keyword evidence="2 6" id="KW-0479">Metal-binding</keyword>
<keyword evidence="6" id="KW-0432">Leucine biosynthesis</keyword>
<accession>A0A1F4T7G4</accession>
<evidence type="ECO:0000256" key="4">
    <source>
        <dbReference type="ARBA" id="ARBA00023014"/>
    </source>
</evidence>
<dbReference type="InterPro" id="IPR011826">
    <property type="entry name" value="HAcnase/IPMdehydase_lsu_prok"/>
</dbReference>
<name>A0A1F4T7G4_UNCSA</name>
<keyword evidence="4 6" id="KW-0411">Iron-sulfur</keyword>
<dbReference type="NCBIfam" id="TIGR02086">
    <property type="entry name" value="IPMI_arch"/>
    <property type="match status" value="1"/>
</dbReference>
<protein>
    <recommendedName>
        <fullName evidence="6">3-isopropylmalate dehydratase large subunit</fullName>
        <ecNumber evidence="6">4.2.1.33</ecNumber>
    </recommendedName>
    <alternativeName>
        <fullName evidence="6">Alpha-IPM isomerase</fullName>
        <shortName evidence="6">IPMI</shortName>
    </alternativeName>
    <alternativeName>
        <fullName evidence="6">Isopropylmalate isomerase</fullName>
    </alternativeName>
</protein>
<evidence type="ECO:0000313" key="9">
    <source>
        <dbReference type="Proteomes" id="UP000178602"/>
    </source>
</evidence>
<dbReference type="GO" id="GO:0009098">
    <property type="term" value="P:L-leucine biosynthetic process"/>
    <property type="evidence" value="ECO:0007669"/>
    <property type="project" value="UniProtKB-UniRule"/>
</dbReference>
<feature type="binding site" evidence="6">
    <location>
        <position position="357"/>
    </location>
    <ligand>
        <name>[4Fe-4S] cluster</name>
        <dbReference type="ChEBI" id="CHEBI:49883"/>
    </ligand>
</feature>
<dbReference type="PANTHER" id="PTHR43822:SF2">
    <property type="entry name" value="HOMOACONITASE, MITOCHONDRIAL"/>
    <property type="match status" value="1"/>
</dbReference>
<dbReference type="InterPro" id="IPR015931">
    <property type="entry name" value="Acnase/IPM_dHydase_lsu_aba_1/3"/>
</dbReference>
<dbReference type="EC" id="4.2.1.33" evidence="6"/>
<evidence type="ECO:0000256" key="2">
    <source>
        <dbReference type="ARBA" id="ARBA00022723"/>
    </source>
</evidence>
<comment type="catalytic activity">
    <reaction evidence="6">
        <text>(2R,3S)-3-isopropylmalate = (2S)-2-isopropylmalate</text>
        <dbReference type="Rhea" id="RHEA:32287"/>
        <dbReference type="ChEBI" id="CHEBI:1178"/>
        <dbReference type="ChEBI" id="CHEBI:35121"/>
        <dbReference type="EC" id="4.2.1.33"/>
    </reaction>
</comment>
<dbReference type="EMBL" id="MEUG01000001">
    <property type="protein sequence ID" value="OGC28490.1"/>
    <property type="molecule type" value="Genomic_DNA"/>
</dbReference>
<comment type="subunit">
    <text evidence="6">Heterodimer of LeuC and LeuD.</text>
</comment>
<dbReference type="Gene3D" id="3.30.499.10">
    <property type="entry name" value="Aconitase, domain 3"/>
    <property type="match status" value="2"/>
</dbReference>
<evidence type="ECO:0000256" key="3">
    <source>
        <dbReference type="ARBA" id="ARBA00023004"/>
    </source>
</evidence>
<dbReference type="Pfam" id="PF00330">
    <property type="entry name" value="Aconitase"/>
    <property type="match status" value="1"/>
</dbReference>
<comment type="function">
    <text evidence="6">Catalyzes the isomerization between 2-isopropylmalate and 3-isopropylmalate, via the formation of 2-isopropylmaleate.</text>
</comment>
<evidence type="ECO:0000256" key="6">
    <source>
        <dbReference type="HAMAP-Rule" id="MF_01027"/>
    </source>
</evidence>
<feature type="binding site" evidence="6">
    <location>
        <position position="297"/>
    </location>
    <ligand>
        <name>[4Fe-4S] cluster</name>
        <dbReference type="ChEBI" id="CHEBI:49883"/>
    </ligand>
</feature>
<comment type="pathway">
    <text evidence="6">Amino-acid biosynthesis; L-leucine biosynthesis; L-leucine from 3-methyl-2-oxobutanoate: step 2/4.</text>
</comment>
<reference evidence="8 9" key="1">
    <citation type="journal article" date="2016" name="Nat. Commun.">
        <title>Thousands of microbial genomes shed light on interconnected biogeochemical processes in an aquifer system.</title>
        <authorList>
            <person name="Anantharaman K."/>
            <person name="Brown C.T."/>
            <person name="Hug L.A."/>
            <person name="Sharon I."/>
            <person name="Castelle C.J."/>
            <person name="Probst A.J."/>
            <person name="Thomas B.C."/>
            <person name="Singh A."/>
            <person name="Wilkins M.J."/>
            <person name="Karaoz U."/>
            <person name="Brodie E.L."/>
            <person name="Williams K.H."/>
            <person name="Hubbard S.S."/>
            <person name="Banfield J.F."/>
        </authorList>
    </citation>
    <scope>NUCLEOTIDE SEQUENCE [LARGE SCALE GENOMIC DNA]</scope>
</reference>
<keyword evidence="5 6" id="KW-0456">Lyase</keyword>
<gene>
    <name evidence="6" type="primary">leuC</name>
    <name evidence="8" type="ORF">A3K49_05940</name>
</gene>
<keyword evidence="6" id="KW-0100">Branched-chain amino acid biosynthesis</keyword>
<evidence type="ECO:0000259" key="7">
    <source>
        <dbReference type="Pfam" id="PF00330"/>
    </source>
</evidence>
<comment type="similarity">
    <text evidence="6">Belongs to the aconitase/IPM isomerase family. LeuC type 2 subfamily.</text>
</comment>
<dbReference type="GO" id="GO:0046872">
    <property type="term" value="F:metal ion binding"/>
    <property type="evidence" value="ECO:0007669"/>
    <property type="project" value="UniProtKB-KW"/>
</dbReference>
<dbReference type="UniPathway" id="UPA00048">
    <property type="reaction ID" value="UER00071"/>
</dbReference>
<dbReference type="GO" id="GO:0051539">
    <property type="term" value="F:4 iron, 4 sulfur cluster binding"/>
    <property type="evidence" value="ECO:0007669"/>
    <property type="project" value="UniProtKB-KW"/>
</dbReference>
<evidence type="ECO:0000256" key="5">
    <source>
        <dbReference type="ARBA" id="ARBA00023239"/>
    </source>
</evidence>
<dbReference type="Proteomes" id="UP000178602">
    <property type="component" value="Unassembled WGS sequence"/>
</dbReference>
<evidence type="ECO:0000313" key="8">
    <source>
        <dbReference type="EMBL" id="OGC28490.1"/>
    </source>
</evidence>
<dbReference type="PRINTS" id="PR00415">
    <property type="entry name" value="ACONITASE"/>
</dbReference>
<dbReference type="InterPro" id="IPR001030">
    <property type="entry name" value="Acoase/IPM_deHydtase_lsu_aba"/>
</dbReference>
<evidence type="ECO:0000256" key="1">
    <source>
        <dbReference type="ARBA" id="ARBA00022485"/>
    </source>
</evidence>
<keyword evidence="6" id="KW-0028">Amino-acid biosynthesis</keyword>
<comment type="caution">
    <text evidence="8">The sequence shown here is derived from an EMBL/GenBank/DDBJ whole genome shotgun (WGS) entry which is preliminary data.</text>
</comment>
<proteinExistence type="inferred from homology"/>
<dbReference type="SUPFAM" id="SSF53732">
    <property type="entry name" value="Aconitase iron-sulfur domain"/>
    <property type="match status" value="1"/>
</dbReference>
<dbReference type="PANTHER" id="PTHR43822">
    <property type="entry name" value="HOMOACONITASE, MITOCHONDRIAL-RELATED"/>
    <property type="match status" value="1"/>
</dbReference>
<dbReference type="HAMAP" id="MF_01027">
    <property type="entry name" value="LeuC_type2"/>
    <property type="match status" value="1"/>
</dbReference>
<dbReference type="InterPro" id="IPR050067">
    <property type="entry name" value="IPM_dehydratase_rel_enz"/>
</dbReference>
<dbReference type="NCBIfam" id="NF001614">
    <property type="entry name" value="PRK00402.1"/>
    <property type="match status" value="1"/>
</dbReference>
<dbReference type="InterPro" id="IPR006251">
    <property type="entry name" value="Homoacnase/IPMdehydase_lsu"/>
</dbReference>
<feature type="domain" description="Aconitase/3-isopropylmalate dehydratase large subunit alpha/beta/alpha" evidence="7">
    <location>
        <begin position="7"/>
        <end position="284"/>
    </location>
</feature>
<dbReference type="AlphaFoldDB" id="A0A1F4T7G4"/>